<evidence type="ECO:0000313" key="1">
    <source>
        <dbReference type="EMBL" id="VUZ84568.1"/>
    </source>
</evidence>
<keyword evidence="2" id="KW-1185">Reference proteome</keyword>
<protein>
    <recommendedName>
        <fullName evidence="3">DUF4410 domain-containing protein</fullName>
    </recommendedName>
</protein>
<sequence length="237" mass="24553">MKTRSHIGAWVAILAVLAGCTSTKVTERQMLDPQARIPRPARILVYDFAATPADIPAWSAAAGQYAVPCTPPAAEEIETGRKLGELVAQELVAEIQGMGLSAVRAAGQPAPRVGDAMLVGYFEAIDTGSTTRRLVLGFGSGAADLGTAVEGYVMTDQGPRLLGSGKLGSKGGKTPGLLVPLAVIAATANPIGLIVVGAAKLQGEVTGRTKIEGAAKRTAKLIADELRKGFQRRGWID</sequence>
<dbReference type="InterPro" id="IPR025522">
    <property type="entry name" value="DUF4410"/>
</dbReference>
<dbReference type="PROSITE" id="PS51257">
    <property type="entry name" value="PROKAR_LIPOPROTEIN"/>
    <property type="match status" value="1"/>
</dbReference>
<dbReference type="Proteomes" id="UP000334340">
    <property type="component" value="Unassembled WGS sequence"/>
</dbReference>
<proteinExistence type="predicted"/>
<evidence type="ECO:0000313" key="2">
    <source>
        <dbReference type="Proteomes" id="UP000334340"/>
    </source>
</evidence>
<name>A0A564ZJ52_9BACT</name>
<reference evidence="1 2" key="1">
    <citation type="submission" date="2019-07" db="EMBL/GenBank/DDBJ databases">
        <authorList>
            <person name="Cremers G."/>
        </authorList>
    </citation>
    <scope>NUCLEOTIDE SEQUENCE [LARGE SCALE GENOMIC DNA]</scope>
</reference>
<gene>
    <name evidence="1" type="ORF">MELA_00941</name>
</gene>
<accession>A0A564ZJ52</accession>
<dbReference type="AlphaFoldDB" id="A0A564ZJ52"/>
<organism evidence="1 2">
    <name type="scientific">Candidatus Methylomirabilis lanthanidiphila</name>
    <dbReference type="NCBI Taxonomy" id="2211376"/>
    <lineage>
        <taxon>Bacteria</taxon>
        <taxon>Candidatus Methylomirabilota</taxon>
        <taxon>Candidatus Methylomirabilia</taxon>
        <taxon>Candidatus Methylomirabilales</taxon>
        <taxon>Candidatus Methylomirabilaceae</taxon>
        <taxon>Candidatus Methylomirabilis</taxon>
    </lineage>
</organism>
<evidence type="ECO:0008006" key="3">
    <source>
        <dbReference type="Google" id="ProtNLM"/>
    </source>
</evidence>
<dbReference type="Pfam" id="PF14366">
    <property type="entry name" value="DUF4410"/>
    <property type="match status" value="1"/>
</dbReference>
<dbReference type="EMBL" id="CABIKM010000015">
    <property type="protein sequence ID" value="VUZ84568.1"/>
    <property type="molecule type" value="Genomic_DNA"/>
</dbReference>